<dbReference type="InterPro" id="IPR050469">
    <property type="entry name" value="Diguanylate_Cyclase"/>
</dbReference>
<evidence type="ECO:0000259" key="5">
    <source>
        <dbReference type="PROSITE" id="PS50887"/>
    </source>
</evidence>
<evidence type="ECO:0000256" key="4">
    <source>
        <dbReference type="SAM" id="Phobius"/>
    </source>
</evidence>
<dbReference type="SUPFAM" id="SSF55073">
    <property type="entry name" value="Nucleotide cyclase"/>
    <property type="match status" value="1"/>
</dbReference>
<dbReference type="GO" id="GO:0005886">
    <property type="term" value="C:plasma membrane"/>
    <property type="evidence" value="ECO:0007669"/>
    <property type="project" value="TreeGrafter"/>
</dbReference>
<keyword evidence="4" id="KW-0472">Membrane</keyword>
<evidence type="ECO:0000313" key="6">
    <source>
        <dbReference type="EMBL" id="MCJ8145749.1"/>
    </source>
</evidence>
<keyword evidence="7" id="KW-1185">Reference proteome</keyword>
<evidence type="ECO:0000256" key="3">
    <source>
        <dbReference type="ARBA" id="ARBA00034247"/>
    </source>
</evidence>
<dbReference type="CDD" id="cd01949">
    <property type="entry name" value="GGDEF"/>
    <property type="match status" value="1"/>
</dbReference>
<comment type="catalytic activity">
    <reaction evidence="3">
        <text>2 GTP = 3',3'-c-di-GMP + 2 diphosphate</text>
        <dbReference type="Rhea" id="RHEA:24898"/>
        <dbReference type="ChEBI" id="CHEBI:33019"/>
        <dbReference type="ChEBI" id="CHEBI:37565"/>
        <dbReference type="ChEBI" id="CHEBI:58805"/>
        <dbReference type="EC" id="2.7.7.65"/>
    </reaction>
</comment>
<reference evidence="6" key="1">
    <citation type="submission" date="2022-02" db="EMBL/GenBank/DDBJ databases">
        <title>Acinetobacter A3.8 sp. nov., isolated from Sediment (Zhairuo Island).</title>
        <authorList>
            <person name="Zheng K."/>
        </authorList>
    </citation>
    <scope>NUCLEOTIDE SEQUENCE</scope>
    <source>
        <strain evidence="6">A3.8</strain>
    </source>
</reference>
<sequence>MSPATAVVLISVIALGLLMFEAKVIYPVVIVAIGIIFYLVTITLEGKISYAPLFDFPGMHNSPYSNSFWCLSMLYFGVPVVAVCFAMFSLVLHQWRHREESFKSLSLIDPLTKVNNRRNINQQLVNIANKLELQKNLCYGIIILDLDHFKRINDEYGHLMGDEVLTEVAAALQSNVRQTDILGRYGGEEFIILAKDADKNIIMQLAKRCQQSIQQLAISTDQQKYINITASFGVTVVCHNQSMRQAIKQADEAMYQAKRLGRNLIVLSDQTEDAVAIPVG</sequence>
<evidence type="ECO:0000313" key="7">
    <source>
        <dbReference type="Proteomes" id="UP001139701"/>
    </source>
</evidence>
<dbReference type="NCBIfam" id="TIGR00254">
    <property type="entry name" value="GGDEF"/>
    <property type="match status" value="1"/>
</dbReference>
<dbReference type="GO" id="GO:1902201">
    <property type="term" value="P:negative regulation of bacterial-type flagellum-dependent cell motility"/>
    <property type="evidence" value="ECO:0007669"/>
    <property type="project" value="TreeGrafter"/>
</dbReference>
<dbReference type="GO" id="GO:0043709">
    <property type="term" value="P:cell adhesion involved in single-species biofilm formation"/>
    <property type="evidence" value="ECO:0007669"/>
    <property type="project" value="TreeGrafter"/>
</dbReference>
<proteinExistence type="predicted"/>
<keyword evidence="4" id="KW-1133">Transmembrane helix</keyword>
<dbReference type="FunFam" id="3.30.70.270:FF:000001">
    <property type="entry name" value="Diguanylate cyclase domain protein"/>
    <property type="match status" value="1"/>
</dbReference>
<dbReference type="SMART" id="SM00267">
    <property type="entry name" value="GGDEF"/>
    <property type="match status" value="1"/>
</dbReference>
<dbReference type="InterPro" id="IPR043128">
    <property type="entry name" value="Rev_trsase/Diguanyl_cyclase"/>
</dbReference>
<dbReference type="RefSeq" id="WP_241570454.1">
    <property type="nucleotide sequence ID" value="NZ_JAKUML010000003.1"/>
</dbReference>
<feature type="transmembrane region" description="Helical" evidence="4">
    <location>
        <begin position="29"/>
        <end position="53"/>
    </location>
</feature>
<comment type="cofactor">
    <cofactor evidence="1">
        <name>Mg(2+)</name>
        <dbReference type="ChEBI" id="CHEBI:18420"/>
    </cofactor>
</comment>
<dbReference type="Gene3D" id="3.30.70.270">
    <property type="match status" value="1"/>
</dbReference>
<accession>A0A9X2B855</accession>
<organism evidence="6 7">
    <name type="scientific">Acinetobacter sedimenti</name>
    <dbReference type="NCBI Taxonomy" id="2919922"/>
    <lineage>
        <taxon>Bacteria</taxon>
        <taxon>Pseudomonadati</taxon>
        <taxon>Pseudomonadota</taxon>
        <taxon>Gammaproteobacteria</taxon>
        <taxon>Moraxellales</taxon>
        <taxon>Moraxellaceae</taxon>
        <taxon>Acinetobacter</taxon>
    </lineage>
</organism>
<dbReference type="InterPro" id="IPR029787">
    <property type="entry name" value="Nucleotide_cyclase"/>
</dbReference>
<feature type="domain" description="GGDEF" evidence="5">
    <location>
        <begin position="137"/>
        <end position="270"/>
    </location>
</feature>
<dbReference type="PANTHER" id="PTHR45138">
    <property type="entry name" value="REGULATORY COMPONENTS OF SENSORY TRANSDUCTION SYSTEM"/>
    <property type="match status" value="1"/>
</dbReference>
<evidence type="ECO:0000256" key="1">
    <source>
        <dbReference type="ARBA" id="ARBA00001946"/>
    </source>
</evidence>
<dbReference type="EMBL" id="JAKUML010000003">
    <property type="protein sequence ID" value="MCJ8145749.1"/>
    <property type="molecule type" value="Genomic_DNA"/>
</dbReference>
<feature type="transmembrane region" description="Helical" evidence="4">
    <location>
        <begin position="73"/>
        <end position="93"/>
    </location>
</feature>
<keyword evidence="4" id="KW-0812">Transmembrane</keyword>
<dbReference type="InterPro" id="IPR000160">
    <property type="entry name" value="GGDEF_dom"/>
</dbReference>
<dbReference type="PROSITE" id="PS50887">
    <property type="entry name" value="GGDEF"/>
    <property type="match status" value="1"/>
</dbReference>
<dbReference type="PANTHER" id="PTHR45138:SF9">
    <property type="entry name" value="DIGUANYLATE CYCLASE DGCM-RELATED"/>
    <property type="match status" value="1"/>
</dbReference>
<evidence type="ECO:0000256" key="2">
    <source>
        <dbReference type="ARBA" id="ARBA00012528"/>
    </source>
</evidence>
<dbReference type="GO" id="GO:0052621">
    <property type="term" value="F:diguanylate cyclase activity"/>
    <property type="evidence" value="ECO:0007669"/>
    <property type="project" value="UniProtKB-EC"/>
</dbReference>
<feature type="transmembrane region" description="Helical" evidence="4">
    <location>
        <begin position="6"/>
        <end position="22"/>
    </location>
</feature>
<name>A0A9X2B855_9GAMM</name>
<comment type="caution">
    <text evidence="6">The sequence shown here is derived from an EMBL/GenBank/DDBJ whole genome shotgun (WGS) entry which is preliminary data.</text>
</comment>
<dbReference type="Proteomes" id="UP001139701">
    <property type="component" value="Unassembled WGS sequence"/>
</dbReference>
<protein>
    <recommendedName>
        <fullName evidence="2">diguanylate cyclase</fullName>
        <ecNumber evidence="2">2.7.7.65</ecNumber>
    </recommendedName>
</protein>
<dbReference type="AlphaFoldDB" id="A0A9X2B855"/>
<dbReference type="EC" id="2.7.7.65" evidence="2"/>
<dbReference type="Pfam" id="PF00990">
    <property type="entry name" value="GGDEF"/>
    <property type="match status" value="1"/>
</dbReference>
<gene>
    <name evidence="6" type="ORF">MKI79_02295</name>
</gene>